<dbReference type="InterPro" id="IPR016186">
    <property type="entry name" value="C-type_lectin-like/link_sf"/>
</dbReference>
<dbReference type="SMART" id="SM00034">
    <property type="entry name" value="CLECT"/>
    <property type="match status" value="1"/>
</dbReference>
<feature type="domain" description="C-type lectin" evidence="3">
    <location>
        <begin position="1"/>
        <end position="111"/>
    </location>
</feature>
<protein>
    <submittedName>
        <fullName evidence="5">C-type lectin domain-containing protein</fullName>
    </submittedName>
</protein>
<dbReference type="WBParaSite" id="PSU_v2.g5853.t1">
    <property type="protein sequence ID" value="PSU_v2.g5853.t1"/>
    <property type="gene ID" value="PSU_v2.g5853"/>
</dbReference>
<evidence type="ECO:0000256" key="1">
    <source>
        <dbReference type="ARBA" id="ARBA00023157"/>
    </source>
</evidence>
<dbReference type="PANTHER" id="PTHR22991:SF40">
    <property type="entry name" value="PROTEIN CBG13490"/>
    <property type="match status" value="1"/>
</dbReference>
<evidence type="ECO:0000313" key="5">
    <source>
        <dbReference type="WBParaSite" id="PSU_v2.g5853.t1"/>
    </source>
</evidence>
<evidence type="ECO:0000259" key="3">
    <source>
        <dbReference type="PROSITE" id="PS50041"/>
    </source>
</evidence>
<reference evidence="5" key="1">
    <citation type="submission" date="2022-11" db="UniProtKB">
        <authorList>
            <consortium name="WormBaseParasite"/>
        </authorList>
    </citation>
    <scope>IDENTIFICATION</scope>
</reference>
<sequence>MLVSIPKYFIEAAQFCRSFGGNLTSIHSAFDNIFLADLAQQNFAHDFYYIGGTNLEDRKTWAWMDGSVMDFADWGNYEPIDGILNNCLVVGVGHGIWHTHDCTTRSPFVCEVPEDLSTTHSTIATTLNWNFTTGHTVPTQTVPTVPMISPTASPLTNGTTSPGKVTTKGTTKQTVPISVISTLPPSTSSPLNNIPSKDSPSSSSKFNSNARESSTPFVASGAAASSNQLLNSLLTSLAVGKAAEYFPKFDALKQSIAGKRRPQNSRLQL</sequence>
<name>A0A914YZD0_9BILA</name>
<dbReference type="Gene3D" id="3.10.100.10">
    <property type="entry name" value="Mannose-Binding Protein A, subunit A"/>
    <property type="match status" value="1"/>
</dbReference>
<dbReference type="InterPro" id="IPR001304">
    <property type="entry name" value="C-type_lectin-like"/>
</dbReference>
<accession>A0A914YZD0</accession>
<proteinExistence type="predicted"/>
<dbReference type="SUPFAM" id="SSF56436">
    <property type="entry name" value="C-type lectin-like"/>
    <property type="match status" value="1"/>
</dbReference>
<dbReference type="InterPro" id="IPR016187">
    <property type="entry name" value="CTDL_fold"/>
</dbReference>
<keyword evidence="1" id="KW-1015">Disulfide bond</keyword>
<evidence type="ECO:0000256" key="2">
    <source>
        <dbReference type="SAM" id="MobiDB-lite"/>
    </source>
</evidence>
<dbReference type="InterPro" id="IPR050976">
    <property type="entry name" value="Snaclec"/>
</dbReference>
<dbReference type="AlphaFoldDB" id="A0A914YZD0"/>
<dbReference type="Pfam" id="PF00059">
    <property type="entry name" value="Lectin_C"/>
    <property type="match status" value="1"/>
</dbReference>
<dbReference type="CDD" id="cd00037">
    <property type="entry name" value="CLECT"/>
    <property type="match status" value="1"/>
</dbReference>
<feature type="region of interest" description="Disordered" evidence="2">
    <location>
        <begin position="150"/>
        <end position="212"/>
    </location>
</feature>
<evidence type="ECO:0000313" key="4">
    <source>
        <dbReference type="Proteomes" id="UP000887577"/>
    </source>
</evidence>
<dbReference type="Proteomes" id="UP000887577">
    <property type="component" value="Unplaced"/>
</dbReference>
<keyword evidence="4" id="KW-1185">Reference proteome</keyword>
<feature type="compositionally biased region" description="Low complexity" evidence="2">
    <location>
        <begin position="158"/>
        <end position="212"/>
    </location>
</feature>
<dbReference type="PANTHER" id="PTHR22991">
    <property type="entry name" value="PROTEIN CBG13490"/>
    <property type="match status" value="1"/>
</dbReference>
<dbReference type="PROSITE" id="PS50041">
    <property type="entry name" value="C_TYPE_LECTIN_2"/>
    <property type="match status" value="1"/>
</dbReference>
<organism evidence="4 5">
    <name type="scientific">Panagrolaimus superbus</name>
    <dbReference type="NCBI Taxonomy" id="310955"/>
    <lineage>
        <taxon>Eukaryota</taxon>
        <taxon>Metazoa</taxon>
        <taxon>Ecdysozoa</taxon>
        <taxon>Nematoda</taxon>
        <taxon>Chromadorea</taxon>
        <taxon>Rhabditida</taxon>
        <taxon>Tylenchina</taxon>
        <taxon>Panagrolaimomorpha</taxon>
        <taxon>Panagrolaimoidea</taxon>
        <taxon>Panagrolaimidae</taxon>
        <taxon>Panagrolaimus</taxon>
    </lineage>
</organism>